<sequence>MIHSFIVYHSYKISGYCDEVKCIGLFSSKKSAEEAIKKLKNDKGFIKHKKGFYMKKFLLDEKYRKKYLKYLKSKNTTKKRLYLLEYDIECLDNNIIGIFSSKKRANTAFRRLQKKKDVLLQPSLVNQIYWEGGFFTCS</sequence>
<dbReference type="InterPro" id="IPR055760">
    <property type="entry name" value="DUF7336"/>
</dbReference>
<dbReference type="EMBL" id="FPHM01000072">
    <property type="protein sequence ID" value="SFV61996.1"/>
    <property type="molecule type" value="Genomic_DNA"/>
</dbReference>
<feature type="domain" description="DUF7336" evidence="1">
    <location>
        <begin position="5"/>
        <end position="57"/>
    </location>
</feature>
<reference evidence="2" key="1">
    <citation type="submission" date="2016-10" db="EMBL/GenBank/DDBJ databases">
        <authorList>
            <person name="de Groot N.N."/>
        </authorList>
    </citation>
    <scope>NUCLEOTIDE SEQUENCE</scope>
</reference>
<dbReference type="Pfam" id="PF24024">
    <property type="entry name" value="DUF7336"/>
    <property type="match status" value="1"/>
</dbReference>
<accession>A0A1W1C890</accession>
<organism evidence="2">
    <name type="scientific">hydrothermal vent metagenome</name>
    <dbReference type="NCBI Taxonomy" id="652676"/>
    <lineage>
        <taxon>unclassified sequences</taxon>
        <taxon>metagenomes</taxon>
        <taxon>ecological metagenomes</taxon>
    </lineage>
</organism>
<proteinExistence type="predicted"/>
<dbReference type="AlphaFoldDB" id="A0A1W1C890"/>
<name>A0A1W1C890_9ZZZZ</name>
<evidence type="ECO:0000313" key="2">
    <source>
        <dbReference type="EMBL" id="SFV61996.1"/>
    </source>
</evidence>
<gene>
    <name evidence="2" type="ORF">MNB_SV-13-1620</name>
</gene>
<evidence type="ECO:0000259" key="1">
    <source>
        <dbReference type="Pfam" id="PF24024"/>
    </source>
</evidence>
<protein>
    <recommendedName>
        <fullName evidence="1">DUF7336 domain-containing protein</fullName>
    </recommendedName>
</protein>